<keyword evidence="3" id="KW-1185">Reference proteome</keyword>
<sequence>MSKSNVDSLELGVNSASGSGEISAQSFSGEITPRSFSEDHHRAVDAQELNNSLLAVIDSQRKFVSIQIDEEEEDGANKSSNEDAIYEFGDGEEQGLKDNPVPIADGNQIILDVDPEQRKRNKRVRNEFRQYPIGGKMEKFRMDFVKYFIIGLILYITYRTS</sequence>
<dbReference type="Proteomes" id="UP000291343">
    <property type="component" value="Unassembled WGS sequence"/>
</dbReference>
<reference evidence="2 3" key="1">
    <citation type="journal article" date="2017" name="Gigascience">
        <title>Genome sequence of the small brown planthopper, Laodelphax striatellus.</title>
        <authorList>
            <person name="Zhu J."/>
            <person name="Jiang F."/>
            <person name="Wang X."/>
            <person name="Yang P."/>
            <person name="Bao Y."/>
            <person name="Zhao W."/>
            <person name="Wang W."/>
            <person name="Lu H."/>
            <person name="Wang Q."/>
            <person name="Cui N."/>
            <person name="Li J."/>
            <person name="Chen X."/>
            <person name="Luo L."/>
            <person name="Yu J."/>
            <person name="Kang L."/>
            <person name="Cui F."/>
        </authorList>
    </citation>
    <scope>NUCLEOTIDE SEQUENCE [LARGE SCALE GENOMIC DNA]</scope>
    <source>
        <strain evidence="2">Lst14</strain>
    </source>
</reference>
<evidence type="ECO:0000256" key="1">
    <source>
        <dbReference type="SAM" id="MobiDB-lite"/>
    </source>
</evidence>
<dbReference type="EMBL" id="QKKF02033617">
    <property type="protein sequence ID" value="RZF33698.1"/>
    <property type="molecule type" value="Genomic_DNA"/>
</dbReference>
<dbReference type="InParanoid" id="A0A482WJR3"/>
<feature type="compositionally biased region" description="Polar residues" evidence="1">
    <location>
        <begin position="14"/>
        <end position="29"/>
    </location>
</feature>
<evidence type="ECO:0000313" key="3">
    <source>
        <dbReference type="Proteomes" id="UP000291343"/>
    </source>
</evidence>
<gene>
    <name evidence="2" type="ORF">LSTR_LSTR007076</name>
</gene>
<name>A0A482WJR3_LAOST</name>
<proteinExistence type="predicted"/>
<comment type="caution">
    <text evidence="2">The sequence shown here is derived from an EMBL/GenBank/DDBJ whole genome shotgun (WGS) entry which is preliminary data.</text>
</comment>
<dbReference type="AlphaFoldDB" id="A0A482WJR3"/>
<evidence type="ECO:0000313" key="2">
    <source>
        <dbReference type="EMBL" id="RZF33698.1"/>
    </source>
</evidence>
<feature type="region of interest" description="Disordered" evidence="1">
    <location>
        <begin position="1"/>
        <end position="39"/>
    </location>
</feature>
<accession>A0A482WJR3</accession>
<protein>
    <submittedName>
        <fullName evidence="2">Uncharacterized protein</fullName>
    </submittedName>
</protein>
<organism evidence="2 3">
    <name type="scientific">Laodelphax striatellus</name>
    <name type="common">Small brown planthopper</name>
    <name type="synonym">Delphax striatella</name>
    <dbReference type="NCBI Taxonomy" id="195883"/>
    <lineage>
        <taxon>Eukaryota</taxon>
        <taxon>Metazoa</taxon>
        <taxon>Ecdysozoa</taxon>
        <taxon>Arthropoda</taxon>
        <taxon>Hexapoda</taxon>
        <taxon>Insecta</taxon>
        <taxon>Pterygota</taxon>
        <taxon>Neoptera</taxon>
        <taxon>Paraneoptera</taxon>
        <taxon>Hemiptera</taxon>
        <taxon>Auchenorrhyncha</taxon>
        <taxon>Fulgoroidea</taxon>
        <taxon>Delphacidae</taxon>
        <taxon>Criomorphinae</taxon>
        <taxon>Laodelphax</taxon>
    </lineage>
</organism>